<evidence type="ECO:0000313" key="1">
    <source>
        <dbReference type="EMBL" id="PZT48975.1"/>
    </source>
</evidence>
<organism evidence="1 2">
    <name type="scientific">Helicobacter valdiviensis</name>
    <dbReference type="NCBI Taxonomy" id="1458358"/>
    <lineage>
        <taxon>Bacteria</taxon>
        <taxon>Pseudomonadati</taxon>
        <taxon>Campylobacterota</taxon>
        <taxon>Epsilonproteobacteria</taxon>
        <taxon>Campylobacterales</taxon>
        <taxon>Helicobacteraceae</taxon>
        <taxon>Helicobacter</taxon>
    </lineage>
</organism>
<dbReference type="EMBL" id="NBIU01000002">
    <property type="protein sequence ID" value="PZT48975.1"/>
    <property type="molecule type" value="Genomic_DNA"/>
</dbReference>
<accession>A0A2W6MWS7</accession>
<dbReference type="OrthoDB" id="9816036at2"/>
<protein>
    <submittedName>
        <fullName evidence="1">Uncharacterized protein</fullName>
    </submittedName>
</protein>
<evidence type="ECO:0000313" key="2">
    <source>
        <dbReference type="Proteomes" id="UP000249746"/>
    </source>
</evidence>
<dbReference type="AlphaFoldDB" id="A0A2W6MWS7"/>
<comment type="caution">
    <text evidence="1">The sequence shown here is derived from an EMBL/GenBank/DDBJ whole genome shotgun (WGS) entry which is preliminary data.</text>
</comment>
<gene>
    <name evidence="1" type="ORF">B6S12_01385</name>
</gene>
<name>A0A2W6MWS7_9HELI</name>
<dbReference type="Proteomes" id="UP000249746">
    <property type="component" value="Unassembled WGS sequence"/>
</dbReference>
<proteinExistence type="predicted"/>
<sequence length="196" mass="23261">MEQKKTLNIFKIEHFEKFSDLYESFIRYIEEVGKTRYIFVAMEFNQKYIDIYKSAINNVIHRIKGENDLLNFKLTPIMEQKSDVNIPQQIFDDIKNSHIVIVDISTNNANVFFEYGYAKGLGRHIVLAYSKEWHEITLDEFSGIANNQPHLSKIKKDLENKSFDIRTNNCQSWTNQNDLEKILEQEFKGYIRHTIK</sequence>
<dbReference type="RefSeq" id="WP_111229033.1">
    <property type="nucleotide sequence ID" value="NZ_NBIU01000002.1"/>
</dbReference>
<dbReference type="Gene3D" id="3.40.50.450">
    <property type="match status" value="1"/>
</dbReference>
<reference evidence="1 2" key="1">
    <citation type="submission" date="2017-03" db="EMBL/GenBank/DDBJ databases">
        <title>Genomic and clinical evidence uncovers the enterohepatic species Helicobacter valdiviensis as a potential human intestinal pathogen.</title>
        <authorList>
            <person name="Fresia P."/>
            <person name="Jara R."/>
            <person name="Sierra R."/>
            <person name="Ferres I."/>
            <person name="Greif G."/>
            <person name="Iraola G."/>
            <person name="Collado L."/>
        </authorList>
    </citation>
    <scope>NUCLEOTIDE SEQUENCE [LARGE SCALE GENOMIC DNA]</scope>
    <source>
        <strain evidence="1 2">WBE14</strain>
    </source>
</reference>
<keyword evidence="2" id="KW-1185">Reference proteome</keyword>